<organism evidence="2">
    <name type="scientific">marine sediment metagenome</name>
    <dbReference type="NCBI Taxonomy" id="412755"/>
    <lineage>
        <taxon>unclassified sequences</taxon>
        <taxon>metagenomes</taxon>
        <taxon>ecological metagenomes</taxon>
    </lineage>
</organism>
<keyword evidence="1" id="KW-0472">Membrane</keyword>
<evidence type="ECO:0000313" key="2">
    <source>
        <dbReference type="EMBL" id="GAG78845.1"/>
    </source>
</evidence>
<dbReference type="EMBL" id="BART01013591">
    <property type="protein sequence ID" value="GAG78845.1"/>
    <property type="molecule type" value="Genomic_DNA"/>
</dbReference>
<feature type="transmembrane region" description="Helical" evidence="1">
    <location>
        <begin position="12"/>
        <end position="34"/>
    </location>
</feature>
<keyword evidence="1" id="KW-1133">Transmembrane helix</keyword>
<accession>X1A922</accession>
<dbReference type="AlphaFoldDB" id="X1A922"/>
<protein>
    <submittedName>
        <fullName evidence="2">Uncharacterized protein</fullName>
    </submittedName>
</protein>
<comment type="caution">
    <text evidence="2">The sequence shown here is derived from an EMBL/GenBank/DDBJ whole genome shotgun (WGS) entry which is preliminary data.</text>
</comment>
<gene>
    <name evidence="2" type="ORF">S01H4_27693</name>
</gene>
<proteinExistence type="predicted"/>
<name>X1A922_9ZZZZ</name>
<sequence>MALCDILDLRCIIVNELIGSVTLAILVFTILYFIFAGKIRLGFDSTIFLMLPILLIMGLVISGFSIIYAFGAVIAGILLAITFNRLIGNR</sequence>
<evidence type="ECO:0000256" key="1">
    <source>
        <dbReference type="SAM" id="Phobius"/>
    </source>
</evidence>
<feature type="transmembrane region" description="Helical" evidence="1">
    <location>
        <begin position="41"/>
        <end position="61"/>
    </location>
</feature>
<reference evidence="2" key="1">
    <citation type="journal article" date="2014" name="Front. Microbiol.">
        <title>High frequency of phylogenetically diverse reductive dehalogenase-homologous genes in deep subseafloor sedimentary metagenomes.</title>
        <authorList>
            <person name="Kawai M."/>
            <person name="Futagami T."/>
            <person name="Toyoda A."/>
            <person name="Takaki Y."/>
            <person name="Nishi S."/>
            <person name="Hori S."/>
            <person name="Arai W."/>
            <person name="Tsubouchi T."/>
            <person name="Morono Y."/>
            <person name="Uchiyama I."/>
            <person name="Ito T."/>
            <person name="Fujiyama A."/>
            <person name="Inagaki F."/>
            <person name="Takami H."/>
        </authorList>
    </citation>
    <scope>NUCLEOTIDE SEQUENCE</scope>
    <source>
        <strain evidence="2">Expedition CK06-06</strain>
    </source>
</reference>
<keyword evidence="1" id="KW-0812">Transmembrane</keyword>